<keyword evidence="3 8" id="KW-0812">Transmembrane</keyword>
<evidence type="ECO:0008006" key="14">
    <source>
        <dbReference type="Google" id="ProtNLM"/>
    </source>
</evidence>
<feature type="transmembrane region" description="Helical" evidence="8">
    <location>
        <begin position="317"/>
        <end position="338"/>
    </location>
</feature>
<keyword evidence="13" id="KW-1185">Reference proteome</keyword>
<reference evidence="12" key="1">
    <citation type="journal article" date="2023" name="Nat. Commun.">
        <title>Diploid and tetraploid genomes of Acorus and the evolution of monocots.</title>
        <authorList>
            <person name="Ma L."/>
            <person name="Liu K.W."/>
            <person name="Li Z."/>
            <person name="Hsiao Y.Y."/>
            <person name="Qi Y."/>
            <person name="Fu T."/>
            <person name="Tang G.D."/>
            <person name="Zhang D."/>
            <person name="Sun W.H."/>
            <person name="Liu D.K."/>
            <person name="Li Y."/>
            <person name="Chen G.Z."/>
            <person name="Liu X.D."/>
            <person name="Liao X.Y."/>
            <person name="Jiang Y.T."/>
            <person name="Yu X."/>
            <person name="Hao Y."/>
            <person name="Huang J."/>
            <person name="Zhao X.W."/>
            <person name="Ke S."/>
            <person name="Chen Y.Y."/>
            <person name="Wu W.L."/>
            <person name="Hsu J.L."/>
            <person name="Lin Y.F."/>
            <person name="Huang M.D."/>
            <person name="Li C.Y."/>
            <person name="Huang L."/>
            <person name="Wang Z.W."/>
            <person name="Zhao X."/>
            <person name="Zhong W.Y."/>
            <person name="Peng D.H."/>
            <person name="Ahmad S."/>
            <person name="Lan S."/>
            <person name="Zhang J.S."/>
            <person name="Tsai W.C."/>
            <person name="Van de Peer Y."/>
            <person name="Liu Z.J."/>
        </authorList>
    </citation>
    <scope>NUCLEOTIDE SEQUENCE</scope>
    <source>
        <strain evidence="12">SCP</strain>
    </source>
</reference>
<evidence type="ECO:0000313" key="12">
    <source>
        <dbReference type="EMBL" id="KAK1272014.1"/>
    </source>
</evidence>
<evidence type="ECO:0000256" key="9">
    <source>
        <dbReference type="SAM" id="SignalP"/>
    </source>
</evidence>
<name>A0AAV9B7H1_ACOGR</name>
<dbReference type="InterPro" id="IPR005018">
    <property type="entry name" value="DOMON_domain"/>
</dbReference>
<feature type="transmembrane region" description="Helical" evidence="8">
    <location>
        <begin position="350"/>
        <end position="369"/>
    </location>
</feature>
<evidence type="ECO:0000256" key="4">
    <source>
        <dbReference type="ARBA" id="ARBA00022729"/>
    </source>
</evidence>
<feature type="transmembrane region" description="Helical" evidence="8">
    <location>
        <begin position="221"/>
        <end position="242"/>
    </location>
</feature>
<feature type="transmembrane region" description="Helical" evidence="8">
    <location>
        <begin position="286"/>
        <end position="305"/>
    </location>
</feature>
<keyword evidence="5" id="KW-0249">Electron transport</keyword>
<evidence type="ECO:0000259" key="11">
    <source>
        <dbReference type="PROSITE" id="PS50939"/>
    </source>
</evidence>
<feature type="signal peptide" evidence="9">
    <location>
        <begin position="1"/>
        <end position="24"/>
    </location>
</feature>
<feature type="transmembrane region" description="Helical" evidence="8">
    <location>
        <begin position="249"/>
        <end position="274"/>
    </location>
</feature>
<sequence>MELSYTQVLLMMLSLCSSLLLVASQSDSCTAKLSLNSNLIPFSTTNLSCHSVWSSQNFILRYAQTTPSTWSFILSAPDNNAYISVGFSSNGGMVGSSAIAGWVNSGGPGVVKQYYLGGTGSGDCPPDQGELTVVKESMMIISQSSNLYMVFQINTTAQPKTQLIYAVGPKNRLPSSSSSSSSGGYYLPQHKDTVSTSINYVNGQSSSGQGRPYSTLRQGHGLLTLVGWGVLMPVGVTVARYFKHRDPTWFYAHISIQGVGFVIGLIGLITGFSLEDKLNVDVDTHKGLAVFILVLGCLQVMAFLARPAKGAKLRKYWNWYHHYVGRVCIVVAVANIFYGIHLGGESSSWNIGYGIVLALWVVVCVVLELRRCTSD</sequence>
<accession>A0AAV9B7H1</accession>
<dbReference type="Pfam" id="PF03188">
    <property type="entry name" value="Cytochrom_B561"/>
    <property type="match status" value="1"/>
</dbReference>
<dbReference type="CDD" id="cd09631">
    <property type="entry name" value="DOMON_DOH"/>
    <property type="match status" value="1"/>
</dbReference>
<organism evidence="12 13">
    <name type="scientific">Acorus gramineus</name>
    <name type="common">Dwarf sweet flag</name>
    <dbReference type="NCBI Taxonomy" id="55184"/>
    <lineage>
        <taxon>Eukaryota</taxon>
        <taxon>Viridiplantae</taxon>
        <taxon>Streptophyta</taxon>
        <taxon>Embryophyta</taxon>
        <taxon>Tracheophyta</taxon>
        <taxon>Spermatophyta</taxon>
        <taxon>Magnoliopsida</taxon>
        <taxon>Liliopsida</taxon>
        <taxon>Acoraceae</taxon>
        <taxon>Acorus</taxon>
    </lineage>
</organism>
<keyword evidence="2" id="KW-0813">Transport</keyword>
<evidence type="ECO:0000256" key="3">
    <source>
        <dbReference type="ARBA" id="ARBA00022692"/>
    </source>
</evidence>
<dbReference type="EMBL" id="JAUJYN010000005">
    <property type="protein sequence ID" value="KAK1272014.1"/>
    <property type="molecule type" value="Genomic_DNA"/>
</dbReference>
<comment type="caution">
    <text evidence="12">The sequence shown here is derived from an EMBL/GenBank/DDBJ whole genome shotgun (WGS) entry which is preliminary data.</text>
</comment>
<comment type="subcellular location">
    <subcellularLocation>
        <location evidence="1">Membrane</location>
    </subcellularLocation>
</comment>
<protein>
    <recommendedName>
        <fullName evidence="14">Cytochrome b561 and DOMON domain-containing protein</fullName>
    </recommendedName>
</protein>
<keyword evidence="7 8" id="KW-0472">Membrane</keyword>
<evidence type="ECO:0000313" key="13">
    <source>
        <dbReference type="Proteomes" id="UP001179952"/>
    </source>
</evidence>
<evidence type="ECO:0000259" key="10">
    <source>
        <dbReference type="PROSITE" id="PS50836"/>
    </source>
</evidence>
<evidence type="ECO:0000256" key="8">
    <source>
        <dbReference type="SAM" id="Phobius"/>
    </source>
</evidence>
<feature type="domain" description="DOMON" evidence="10">
    <location>
        <begin position="56"/>
        <end position="168"/>
    </location>
</feature>
<dbReference type="CDD" id="cd08760">
    <property type="entry name" value="Cyt_b561_FRRS1_like"/>
    <property type="match status" value="1"/>
</dbReference>
<evidence type="ECO:0000256" key="7">
    <source>
        <dbReference type="ARBA" id="ARBA00023136"/>
    </source>
</evidence>
<dbReference type="SMART" id="SM00665">
    <property type="entry name" value="B561"/>
    <property type="match status" value="1"/>
</dbReference>
<dbReference type="PANTHER" id="PTHR23130:SF171">
    <property type="entry name" value="OS01G0895300 PROTEIN"/>
    <property type="match status" value="1"/>
</dbReference>
<dbReference type="GO" id="GO:0016020">
    <property type="term" value="C:membrane"/>
    <property type="evidence" value="ECO:0007669"/>
    <property type="project" value="UniProtKB-SubCell"/>
</dbReference>
<evidence type="ECO:0000256" key="1">
    <source>
        <dbReference type="ARBA" id="ARBA00004370"/>
    </source>
</evidence>
<reference evidence="12" key="2">
    <citation type="submission" date="2023-06" db="EMBL/GenBank/DDBJ databases">
        <authorList>
            <person name="Ma L."/>
            <person name="Liu K.-W."/>
            <person name="Li Z."/>
            <person name="Hsiao Y.-Y."/>
            <person name="Qi Y."/>
            <person name="Fu T."/>
            <person name="Tang G."/>
            <person name="Zhang D."/>
            <person name="Sun W.-H."/>
            <person name="Liu D.-K."/>
            <person name="Li Y."/>
            <person name="Chen G.-Z."/>
            <person name="Liu X.-D."/>
            <person name="Liao X.-Y."/>
            <person name="Jiang Y.-T."/>
            <person name="Yu X."/>
            <person name="Hao Y."/>
            <person name="Huang J."/>
            <person name="Zhao X.-W."/>
            <person name="Ke S."/>
            <person name="Chen Y.-Y."/>
            <person name="Wu W.-L."/>
            <person name="Hsu J.-L."/>
            <person name="Lin Y.-F."/>
            <person name="Huang M.-D."/>
            <person name="Li C.-Y."/>
            <person name="Huang L."/>
            <person name="Wang Z.-W."/>
            <person name="Zhao X."/>
            <person name="Zhong W.-Y."/>
            <person name="Peng D.-H."/>
            <person name="Ahmad S."/>
            <person name="Lan S."/>
            <person name="Zhang J.-S."/>
            <person name="Tsai W.-C."/>
            <person name="Van De Peer Y."/>
            <person name="Liu Z.-J."/>
        </authorList>
    </citation>
    <scope>NUCLEOTIDE SEQUENCE</scope>
    <source>
        <strain evidence="12">SCP</strain>
        <tissue evidence="12">Leaves</tissue>
    </source>
</reference>
<dbReference type="InterPro" id="IPR006593">
    <property type="entry name" value="Cyt_b561/ferric_Rdtase_TM"/>
</dbReference>
<dbReference type="AlphaFoldDB" id="A0AAV9B7H1"/>
<dbReference type="PROSITE" id="PS50939">
    <property type="entry name" value="CYTOCHROME_B561"/>
    <property type="match status" value="1"/>
</dbReference>
<proteinExistence type="predicted"/>
<feature type="chain" id="PRO_5044001261" description="Cytochrome b561 and DOMON domain-containing protein" evidence="9">
    <location>
        <begin position="25"/>
        <end position="375"/>
    </location>
</feature>
<evidence type="ECO:0000256" key="5">
    <source>
        <dbReference type="ARBA" id="ARBA00022982"/>
    </source>
</evidence>
<keyword evidence="4 9" id="KW-0732">Signal</keyword>
<dbReference type="InterPro" id="IPR045266">
    <property type="entry name" value="DOH_DOMON"/>
</dbReference>
<evidence type="ECO:0000256" key="6">
    <source>
        <dbReference type="ARBA" id="ARBA00022989"/>
    </source>
</evidence>
<dbReference type="PROSITE" id="PS50836">
    <property type="entry name" value="DOMON"/>
    <property type="match status" value="1"/>
</dbReference>
<dbReference type="PANTHER" id="PTHR23130">
    <property type="entry name" value="CYTOCHROME B561 AND DOMON DOMAIN-CONTAINING PROTEIN"/>
    <property type="match status" value="1"/>
</dbReference>
<gene>
    <name evidence="12" type="ORF">QJS04_geneDACA014209</name>
</gene>
<dbReference type="Proteomes" id="UP001179952">
    <property type="component" value="Unassembled WGS sequence"/>
</dbReference>
<dbReference type="Gene3D" id="1.20.120.1770">
    <property type="match status" value="1"/>
</dbReference>
<keyword evidence="6 8" id="KW-1133">Transmembrane helix</keyword>
<dbReference type="SMART" id="SM00664">
    <property type="entry name" value="DoH"/>
    <property type="match status" value="1"/>
</dbReference>
<evidence type="ECO:0000256" key="2">
    <source>
        <dbReference type="ARBA" id="ARBA00022448"/>
    </source>
</evidence>
<feature type="domain" description="Cytochrome b561" evidence="11">
    <location>
        <begin position="181"/>
        <end position="375"/>
    </location>
</feature>